<dbReference type="Proteomes" id="UP000000235">
    <property type="component" value="Chromosome"/>
</dbReference>
<accession>A4X249</accession>
<reference evidence="2" key="1">
    <citation type="journal article" date="2007" name="Proc. Natl. Acad. Sci. U.S.A.">
        <title>Genome sequencing reveals complex secondary metabolome in the marine actinomycete Salinispora tropica.</title>
        <authorList>
            <person name="Udwary D.W."/>
            <person name="Zeigler L."/>
            <person name="Asolkar R.N."/>
            <person name="Singan V."/>
            <person name="Lapidus A."/>
            <person name="Fenical W."/>
            <person name="Jensen P.R."/>
            <person name="Moore B.S."/>
        </authorList>
    </citation>
    <scope>NUCLEOTIDE SEQUENCE [LARGE SCALE GENOMIC DNA]</scope>
    <source>
        <strain evidence="2">ATCC BAA-916 / DSM 44818 / CNB-440</strain>
    </source>
</reference>
<dbReference type="KEGG" id="stp:Strop_0464"/>
<proteinExistence type="predicted"/>
<evidence type="ECO:0000313" key="2">
    <source>
        <dbReference type="Proteomes" id="UP000000235"/>
    </source>
</evidence>
<keyword evidence="2" id="KW-1185">Reference proteome</keyword>
<dbReference type="HOGENOM" id="CLU_2791568_0_0_11"/>
<evidence type="ECO:0000313" key="1">
    <source>
        <dbReference type="EMBL" id="ABP52949.1"/>
    </source>
</evidence>
<dbReference type="EMBL" id="CP000667">
    <property type="protein sequence ID" value="ABP52949.1"/>
    <property type="molecule type" value="Genomic_DNA"/>
</dbReference>
<dbReference type="STRING" id="369723.Strop_0464"/>
<protein>
    <submittedName>
        <fullName evidence="1">Uncharacterized protein</fullName>
    </submittedName>
</protein>
<dbReference type="AlphaFoldDB" id="A4X249"/>
<dbReference type="PATRIC" id="fig|369723.5.peg.481"/>
<organism evidence="1 2">
    <name type="scientific">Salinispora tropica (strain ATCC BAA-916 / DSM 44818 / JCM 13857 / NBRC 105044 / CNB-440)</name>
    <dbReference type="NCBI Taxonomy" id="369723"/>
    <lineage>
        <taxon>Bacteria</taxon>
        <taxon>Bacillati</taxon>
        <taxon>Actinomycetota</taxon>
        <taxon>Actinomycetes</taxon>
        <taxon>Micromonosporales</taxon>
        <taxon>Micromonosporaceae</taxon>
        <taxon>Salinispora</taxon>
    </lineage>
</organism>
<name>A4X249_SALTO</name>
<sequence length="68" mass="7342">MTGARSRGLVLLARGRSTLHRHPGRTSPNSVTDAAANKHIGNIFSKRDLPVTTDGHPRVLAVLAYLRS</sequence>
<gene>
    <name evidence="1" type="ordered locus">Strop_0464</name>
</gene>